<dbReference type="Proteomes" id="UP000504629">
    <property type="component" value="Unplaced"/>
</dbReference>
<organism evidence="14 15">
    <name type="scientific">Bombyx mandarina</name>
    <name type="common">Wild silk moth</name>
    <name type="synonym">Wild silkworm</name>
    <dbReference type="NCBI Taxonomy" id="7092"/>
    <lineage>
        <taxon>Eukaryota</taxon>
        <taxon>Metazoa</taxon>
        <taxon>Ecdysozoa</taxon>
        <taxon>Arthropoda</taxon>
        <taxon>Hexapoda</taxon>
        <taxon>Insecta</taxon>
        <taxon>Pterygota</taxon>
        <taxon>Neoptera</taxon>
        <taxon>Endopterygota</taxon>
        <taxon>Lepidoptera</taxon>
        <taxon>Glossata</taxon>
        <taxon>Ditrysia</taxon>
        <taxon>Bombycoidea</taxon>
        <taxon>Bombycidae</taxon>
        <taxon>Bombycinae</taxon>
        <taxon>Bombyx</taxon>
    </lineage>
</organism>
<comment type="catalytic activity">
    <reaction evidence="1">
        <text>S-ubiquitinyl-[E2 ubiquitin-conjugating enzyme]-L-cysteine + [acceptor protein]-L-lysine = [E2 ubiquitin-conjugating enzyme]-L-cysteine + N(6)-ubiquitinyl-[acceptor protein]-L-lysine.</text>
        <dbReference type="EC" id="2.3.2.27"/>
    </reaction>
</comment>
<dbReference type="GO" id="GO:0031491">
    <property type="term" value="F:nucleosome binding"/>
    <property type="evidence" value="ECO:0007669"/>
    <property type="project" value="TreeGrafter"/>
</dbReference>
<evidence type="ECO:0000256" key="4">
    <source>
        <dbReference type="ARBA" id="ARBA00022679"/>
    </source>
</evidence>
<dbReference type="AlphaFoldDB" id="A0A6J2JFB4"/>
<dbReference type="EC" id="2.3.2.27" evidence="3"/>
<evidence type="ECO:0000259" key="13">
    <source>
        <dbReference type="PROSITE" id="PS50089"/>
    </source>
</evidence>
<dbReference type="GO" id="GO:0035861">
    <property type="term" value="C:site of double-strand break"/>
    <property type="evidence" value="ECO:0007669"/>
    <property type="project" value="TreeGrafter"/>
</dbReference>
<evidence type="ECO:0000256" key="8">
    <source>
        <dbReference type="ARBA" id="ARBA00022786"/>
    </source>
</evidence>
<dbReference type="SMART" id="SM00184">
    <property type="entry name" value="RING"/>
    <property type="match status" value="1"/>
</dbReference>
<keyword evidence="4" id="KW-0808">Transferase</keyword>
<evidence type="ECO:0000256" key="12">
    <source>
        <dbReference type="SAM" id="Coils"/>
    </source>
</evidence>
<dbReference type="PANTHER" id="PTHR23328">
    <property type="entry name" value="RING-TYPE DOMAIN-CONTAINING PROTEIN"/>
    <property type="match status" value="1"/>
</dbReference>
<evidence type="ECO:0000256" key="2">
    <source>
        <dbReference type="ARBA" id="ARBA00004123"/>
    </source>
</evidence>
<evidence type="ECO:0000313" key="14">
    <source>
        <dbReference type="Proteomes" id="UP000504629"/>
    </source>
</evidence>
<dbReference type="InterPro" id="IPR013083">
    <property type="entry name" value="Znf_RING/FYVE/PHD"/>
</dbReference>
<dbReference type="InterPro" id="IPR051657">
    <property type="entry name" value="RNF168/RNF169_E3_ubiq-ligase"/>
</dbReference>
<evidence type="ECO:0000256" key="10">
    <source>
        <dbReference type="ARBA" id="ARBA00023242"/>
    </source>
</evidence>
<dbReference type="InterPro" id="IPR001841">
    <property type="entry name" value="Znf_RING"/>
</dbReference>
<keyword evidence="8" id="KW-0833">Ubl conjugation pathway</keyword>
<evidence type="ECO:0000256" key="5">
    <source>
        <dbReference type="ARBA" id="ARBA00022723"/>
    </source>
</evidence>
<dbReference type="PROSITE" id="PS50089">
    <property type="entry name" value="ZF_RING_2"/>
    <property type="match status" value="1"/>
</dbReference>
<dbReference type="PANTHER" id="PTHR23328:SF0">
    <property type="entry name" value="RING-TYPE DOMAIN-CONTAINING PROTEIN"/>
    <property type="match status" value="1"/>
</dbReference>
<dbReference type="InterPro" id="IPR018957">
    <property type="entry name" value="Znf_C3HC4_RING-type"/>
</dbReference>
<dbReference type="GeneID" id="114241598"/>
<protein>
    <recommendedName>
        <fullName evidence="3">RING-type E3 ubiquitin transferase</fullName>
        <ecNumber evidence="3">2.3.2.27</ecNumber>
    </recommendedName>
</protein>
<evidence type="ECO:0000313" key="15">
    <source>
        <dbReference type="RefSeq" id="XP_028028260.1"/>
    </source>
</evidence>
<evidence type="ECO:0000256" key="6">
    <source>
        <dbReference type="ARBA" id="ARBA00022763"/>
    </source>
</evidence>
<sequence>MAAKSKKRLSKIDNKLLKLDKLELKDLICSICQSILVEPVTLPCFHDFCHRCFNGSVENNALCCPLCRLRIGSWLRTATKRKTLVNLELWSFIQNKFPQEIDTKSRGDDIVLPEEKPVTRLSLPGEIRLEYEEEIQRLKAERERLEEKHIEETELLIKKIQQEEEEAHKKYIENLKQDEVLALKIQKEHMDNAASSTNAHTRQNQREAMKFKLKTAKIDGYLSKMKTTIIKEPATTASSSCNNLTPATTSEKKVTSRSPELISSYGKLIKDFIDKKVWNKENGEKHKDKVSEKALGDTVKPKFKNSLLVSLPLPCTGIRQKVNASENHRSKETGSVDSMQQELCYFKPIEGTKPTSGRKGFPLRIPCRRIDKEIAPLKENAPTRAQYLEGLCRLRNVSLSKNLPSAFVITLNLLAVKKGNIVKRETARQETTTRLKEKRTTCRNTTEPVLRRYPSRNKNNIHIDGISKFNNETNLRRTRSMGSINDEETVSTPKKAKINQRKVCSERKPHLRSDSKKINCSNLSSTSPCDSKPINNNKINLVVKNLSSPLQNCDVKHILQEQLRIEEIIEQEKSDFELACKIEAEWNGRRQPRRAAIKRQVSINYALRPAKKLKV</sequence>
<keyword evidence="10" id="KW-0539">Nucleus</keyword>
<evidence type="ECO:0000256" key="11">
    <source>
        <dbReference type="PROSITE-ProRule" id="PRU00175"/>
    </source>
</evidence>
<dbReference type="Gene3D" id="3.30.40.10">
    <property type="entry name" value="Zinc/RING finger domain, C3HC4 (zinc finger)"/>
    <property type="match status" value="1"/>
</dbReference>
<dbReference type="GO" id="GO:0008270">
    <property type="term" value="F:zinc ion binding"/>
    <property type="evidence" value="ECO:0007669"/>
    <property type="project" value="UniProtKB-KW"/>
</dbReference>
<keyword evidence="9" id="KW-0862">Zinc</keyword>
<dbReference type="GO" id="GO:0006302">
    <property type="term" value="P:double-strand break repair"/>
    <property type="evidence" value="ECO:0007669"/>
    <property type="project" value="TreeGrafter"/>
</dbReference>
<name>A0A6J2JFB4_BOMMA</name>
<dbReference type="GO" id="GO:0061630">
    <property type="term" value="F:ubiquitin protein ligase activity"/>
    <property type="evidence" value="ECO:0007669"/>
    <property type="project" value="UniProtKB-EC"/>
</dbReference>
<feature type="coiled-coil region" evidence="12">
    <location>
        <begin position="128"/>
        <end position="170"/>
    </location>
</feature>
<dbReference type="Pfam" id="PF00097">
    <property type="entry name" value="zf-C3HC4"/>
    <property type="match status" value="1"/>
</dbReference>
<dbReference type="SUPFAM" id="SSF57850">
    <property type="entry name" value="RING/U-box"/>
    <property type="match status" value="1"/>
</dbReference>
<dbReference type="GO" id="GO:0005634">
    <property type="term" value="C:nucleus"/>
    <property type="evidence" value="ECO:0007669"/>
    <property type="project" value="UniProtKB-SubCell"/>
</dbReference>
<evidence type="ECO:0000256" key="7">
    <source>
        <dbReference type="ARBA" id="ARBA00022771"/>
    </source>
</evidence>
<dbReference type="OrthoDB" id="426657at2759"/>
<gene>
    <name evidence="15" type="primary">LOC114241598</name>
</gene>
<dbReference type="KEGG" id="bman:114241598"/>
<keyword evidence="14" id="KW-1185">Reference proteome</keyword>
<dbReference type="CDD" id="cd16550">
    <property type="entry name" value="RING-HC_RNF168"/>
    <property type="match status" value="1"/>
</dbReference>
<feature type="domain" description="RING-type" evidence="13">
    <location>
        <begin position="29"/>
        <end position="68"/>
    </location>
</feature>
<evidence type="ECO:0000256" key="1">
    <source>
        <dbReference type="ARBA" id="ARBA00000900"/>
    </source>
</evidence>
<proteinExistence type="predicted"/>
<comment type="subcellular location">
    <subcellularLocation>
        <location evidence="2">Nucleus</location>
    </subcellularLocation>
</comment>
<dbReference type="RefSeq" id="XP_028028260.1">
    <property type="nucleotide sequence ID" value="XM_028172459.1"/>
</dbReference>
<keyword evidence="5" id="KW-0479">Metal-binding</keyword>
<accession>A0A6J2JFB4</accession>
<reference evidence="15" key="1">
    <citation type="submission" date="2025-08" db="UniProtKB">
        <authorList>
            <consortium name="RefSeq"/>
        </authorList>
    </citation>
    <scope>IDENTIFICATION</scope>
    <source>
        <tissue evidence="15">Silk gland</tissue>
    </source>
</reference>
<keyword evidence="7 11" id="KW-0863">Zinc-finger</keyword>
<evidence type="ECO:0000256" key="3">
    <source>
        <dbReference type="ARBA" id="ARBA00012483"/>
    </source>
</evidence>
<dbReference type="CDD" id="cd22249">
    <property type="entry name" value="UDM1_RNF168_RNF169-like"/>
    <property type="match status" value="1"/>
</dbReference>
<evidence type="ECO:0000256" key="9">
    <source>
        <dbReference type="ARBA" id="ARBA00022833"/>
    </source>
</evidence>
<keyword evidence="12" id="KW-0175">Coiled coil</keyword>
<keyword evidence="6" id="KW-0227">DNA damage</keyword>